<dbReference type="GeneID" id="66114006"/>
<evidence type="ECO:0000313" key="3">
    <source>
        <dbReference type="Proteomes" id="UP000790833"/>
    </source>
</evidence>
<feature type="compositionally biased region" description="Low complexity" evidence="1">
    <location>
        <begin position="825"/>
        <end position="835"/>
    </location>
</feature>
<feature type="compositionally biased region" description="Polar residues" evidence="1">
    <location>
        <begin position="725"/>
        <end position="739"/>
    </location>
</feature>
<dbReference type="AlphaFoldDB" id="A0A9P7V935"/>
<feature type="region of interest" description="Disordered" evidence="1">
    <location>
        <begin position="813"/>
        <end position="835"/>
    </location>
</feature>
<dbReference type="EMBL" id="JAHMUF010000011">
    <property type="protein sequence ID" value="KAG7193563.1"/>
    <property type="molecule type" value="Genomic_DNA"/>
</dbReference>
<comment type="caution">
    <text evidence="2">The sequence shown here is derived from an EMBL/GenBank/DDBJ whole genome shotgun (WGS) entry which is preliminary data.</text>
</comment>
<name>A0A9P7V935_9ASCO</name>
<feature type="compositionally biased region" description="Polar residues" evidence="1">
    <location>
        <begin position="604"/>
        <end position="620"/>
    </location>
</feature>
<feature type="region of interest" description="Disordered" evidence="1">
    <location>
        <begin position="760"/>
        <end position="796"/>
    </location>
</feature>
<feature type="region of interest" description="Disordered" evidence="1">
    <location>
        <begin position="725"/>
        <end position="744"/>
    </location>
</feature>
<protein>
    <submittedName>
        <fullName evidence="2">Uncharacterized protein</fullName>
    </submittedName>
</protein>
<feature type="compositionally biased region" description="Low complexity" evidence="1">
    <location>
        <begin position="531"/>
        <end position="553"/>
    </location>
</feature>
<feature type="compositionally biased region" description="Pro residues" evidence="1">
    <location>
        <begin position="406"/>
        <end position="426"/>
    </location>
</feature>
<feature type="region of interest" description="Disordered" evidence="1">
    <location>
        <begin position="527"/>
        <end position="625"/>
    </location>
</feature>
<feature type="compositionally biased region" description="Polar residues" evidence="1">
    <location>
        <begin position="435"/>
        <end position="458"/>
    </location>
</feature>
<dbReference type="Proteomes" id="UP000790833">
    <property type="component" value="Unassembled WGS sequence"/>
</dbReference>
<reference evidence="2" key="1">
    <citation type="submission" date="2021-03" db="EMBL/GenBank/DDBJ databases">
        <authorList>
            <person name="Palmer J.M."/>
        </authorList>
    </citation>
    <scope>NUCLEOTIDE SEQUENCE</scope>
    <source>
        <strain evidence="2">ARV_011</strain>
    </source>
</reference>
<keyword evidence="3" id="KW-1185">Reference proteome</keyword>
<dbReference type="OrthoDB" id="4087202at2759"/>
<evidence type="ECO:0000313" key="2">
    <source>
        <dbReference type="EMBL" id="KAG7193563.1"/>
    </source>
</evidence>
<feature type="region of interest" description="Disordered" evidence="1">
    <location>
        <begin position="402"/>
        <end position="458"/>
    </location>
</feature>
<evidence type="ECO:0000256" key="1">
    <source>
        <dbReference type="SAM" id="MobiDB-lite"/>
    </source>
</evidence>
<feature type="compositionally biased region" description="Pro residues" evidence="1">
    <location>
        <begin position="764"/>
        <end position="775"/>
    </location>
</feature>
<proteinExistence type="predicted"/>
<feature type="compositionally biased region" description="Polar residues" evidence="1">
    <location>
        <begin position="569"/>
        <end position="585"/>
    </location>
</feature>
<accession>A0A9P7V935</accession>
<organism evidence="2 3">
    <name type="scientific">Scheffersomyces spartinae</name>
    <dbReference type="NCBI Taxonomy" id="45513"/>
    <lineage>
        <taxon>Eukaryota</taxon>
        <taxon>Fungi</taxon>
        <taxon>Dikarya</taxon>
        <taxon>Ascomycota</taxon>
        <taxon>Saccharomycotina</taxon>
        <taxon>Pichiomycetes</taxon>
        <taxon>Debaryomycetaceae</taxon>
        <taxon>Scheffersomyces</taxon>
    </lineage>
</organism>
<dbReference type="RefSeq" id="XP_043049111.1">
    <property type="nucleotide sequence ID" value="XM_043191468.1"/>
</dbReference>
<sequence length="927" mass="103103">MSGKIDSLDAKIVQYQYAIIQLQIYIPQIKEFQKSLLLKPNQVPLMQYIVVAIQQLFLISEGPFNARLKLLLDYGLFKPLSVTVPATVSHVPYDIQDLAVVPLSSVPSSTQAFKCLKLLELLCQNCLHAYLARLHQAKLAKLEQSRMTDDPQLKLETIDQQMDELATFLKEKLFNDNSMLDLNDLMFELPPDHETLNSDATYVEATLIDFDMKMLYYISKVKSIVEDTLNVELTRLRNIRSFSSPTAQINYLSQLPHAHLTMHLILALTLRLNEIYNITRRFGRQIYFPNAQHLYDSKLISQTKNPTYFKLHVLKDFDELANANKKNGTLIATITRFIRANSEFEVNAKNVLNITNILNLAHSMIVTSLTSIEEFRNYWIYAEVKFRKAHSIPRKNLAIIHQQFNPAPPPPSQPSQPPSQPQPQPPKVSSSISPTLSRPQTDDSSITTKESLDSATQLPTIMTNLTQPYNSESSLVDLQETGAHRSPTTAESINASSALIAKLFNDDHIQSIESDFKTLDIKNQVKLNTPSGNRSRSSSQSSVNSNGSLSRRSIYGTLNSPSSSKRSSLYAQKNGSLTNFPTTEYSSSSSSQAPPTVGNRRRANSQPIRPTSMYVTSSPPIMQPKSHAASGAAAALVRNMNKQDVNAPATNTAIVRSSNGMVRRSPSLTKKAQAGTQGANQVSPLAHKIQPFKKPARPSVVEEEGEQVKPAVQRMTANQRLQQHLKNASQQGSLVTQQKEQLKSVTVDVSELSQLNMKRYTEQPPLPPPPPPPPLQQQQQASVSPKNGASVAEVSPGKITRLQMTKINTHKNSMNMHGEEGGPLSSSSTSSTPSTISYIGDKVRSRSILVLEDGSSVVKRVRFIGVPQYSEAEDAPSNYAQKILRNFAMLRPGKPSQQRLSFAQKEHLLKKEESISFRKQLHSNVPS</sequence>
<gene>
    <name evidence="2" type="ORF">KQ657_000632</name>
</gene>